<dbReference type="Gene3D" id="3.30.565.10">
    <property type="entry name" value="Histidine kinase-like ATPase, C-terminal domain"/>
    <property type="match status" value="1"/>
</dbReference>
<dbReference type="InterPro" id="IPR036890">
    <property type="entry name" value="HATPase_C_sf"/>
</dbReference>
<dbReference type="OrthoDB" id="5378913at2759"/>
<keyword evidence="1" id="KW-0597">Phosphoprotein</keyword>
<dbReference type="STRING" id="44941.A0A397V3F2"/>
<dbReference type="EMBL" id="QKWP01000674">
    <property type="protein sequence ID" value="RIB16461.1"/>
    <property type="molecule type" value="Genomic_DNA"/>
</dbReference>
<gene>
    <name evidence="3" type="ORF">C2G38_1509293</name>
</gene>
<evidence type="ECO:0000313" key="4">
    <source>
        <dbReference type="Proteomes" id="UP000266673"/>
    </source>
</evidence>
<dbReference type="PANTHER" id="PTHR45339:SF1">
    <property type="entry name" value="HYBRID SIGNAL TRANSDUCTION HISTIDINE KINASE J"/>
    <property type="match status" value="1"/>
</dbReference>
<dbReference type="PANTHER" id="PTHR45339">
    <property type="entry name" value="HYBRID SIGNAL TRANSDUCTION HISTIDINE KINASE J"/>
    <property type="match status" value="1"/>
</dbReference>
<dbReference type="Proteomes" id="UP000266673">
    <property type="component" value="Unassembled WGS sequence"/>
</dbReference>
<keyword evidence="4" id="KW-1185">Reference proteome</keyword>
<evidence type="ECO:0008006" key="5">
    <source>
        <dbReference type="Google" id="ProtNLM"/>
    </source>
</evidence>
<dbReference type="AlphaFoldDB" id="A0A397V3F2"/>
<evidence type="ECO:0000256" key="2">
    <source>
        <dbReference type="ARBA" id="ARBA00023012"/>
    </source>
</evidence>
<comment type="caution">
    <text evidence="3">The sequence shown here is derived from an EMBL/GenBank/DDBJ whole genome shotgun (WGS) entry which is preliminary data.</text>
</comment>
<organism evidence="3 4">
    <name type="scientific">Gigaspora rosea</name>
    <dbReference type="NCBI Taxonomy" id="44941"/>
    <lineage>
        <taxon>Eukaryota</taxon>
        <taxon>Fungi</taxon>
        <taxon>Fungi incertae sedis</taxon>
        <taxon>Mucoromycota</taxon>
        <taxon>Glomeromycotina</taxon>
        <taxon>Glomeromycetes</taxon>
        <taxon>Diversisporales</taxon>
        <taxon>Gigasporaceae</taxon>
        <taxon>Gigaspora</taxon>
    </lineage>
</organism>
<protein>
    <recommendedName>
        <fullName evidence="5">Histidine kinase/HSP90-like ATPase domain-containing protein</fullName>
    </recommendedName>
</protein>
<evidence type="ECO:0000256" key="1">
    <source>
        <dbReference type="ARBA" id="ARBA00022553"/>
    </source>
</evidence>
<sequence>MSITRRQDGTGLGHSICKNLIEINGEIINVESQLGKGSKFWFTWNIELLSSMTTISKFRQFNEQLIYILPHAIRQKRILIIHPVEMMRNVILNYLKKVEKVDAFDTFDKAIRAAKAYKESHDKPAYDIAFIGLNENNEEAVKAALELRGLEMNSNKLEIIFIVFPGNEGNKLAKKLIGKVGRSIFLFILQLHGKN</sequence>
<accession>A0A397V3F2</accession>
<evidence type="ECO:0000313" key="3">
    <source>
        <dbReference type="EMBL" id="RIB16461.1"/>
    </source>
</evidence>
<name>A0A397V3F2_9GLOM</name>
<dbReference type="GO" id="GO:0000160">
    <property type="term" value="P:phosphorelay signal transduction system"/>
    <property type="evidence" value="ECO:0007669"/>
    <property type="project" value="UniProtKB-KW"/>
</dbReference>
<reference evidence="3 4" key="1">
    <citation type="submission" date="2018-06" db="EMBL/GenBank/DDBJ databases">
        <title>Comparative genomics reveals the genomic features of Rhizophagus irregularis, R. cerebriforme, R. diaphanum and Gigaspora rosea, and their symbiotic lifestyle signature.</title>
        <authorList>
            <person name="Morin E."/>
            <person name="San Clemente H."/>
            <person name="Chen E.C.H."/>
            <person name="De La Providencia I."/>
            <person name="Hainaut M."/>
            <person name="Kuo A."/>
            <person name="Kohler A."/>
            <person name="Murat C."/>
            <person name="Tang N."/>
            <person name="Roy S."/>
            <person name="Loubradou J."/>
            <person name="Henrissat B."/>
            <person name="Grigoriev I.V."/>
            <person name="Corradi N."/>
            <person name="Roux C."/>
            <person name="Martin F.M."/>
        </authorList>
    </citation>
    <scope>NUCLEOTIDE SEQUENCE [LARGE SCALE GENOMIC DNA]</scope>
    <source>
        <strain evidence="3 4">DAOM 194757</strain>
    </source>
</reference>
<dbReference type="SUPFAM" id="SSF55874">
    <property type="entry name" value="ATPase domain of HSP90 chaperone/DNA topoisomerase II/histidine kinase"/>
    <property type="match status" value="1"/>
</dbReference>
<keyword evidence="2" id="KW-0902">Two-component regulatory system</keyword>
<proteinExistence type="predicted"/>